<dbReference type="PANTHER" id="PTHR16305">
    <property type="entry name" value="TESTICULAR SOLUBLE ADENYLYL CYCLASE"/>
    <property type="match status" value="1"/>
</dbReference>
<dbReference type="PROSITE" id="PS00622">
    <property type="entry name" value="HTH_LUXR_1"/>
    <property type="match status" value="1"/>
</dbReference>
<dbReference type="GO" id="GO:0004016">
    <property type="term" value="F:adenylate cyclase activity"/>
    <property type="evidence" value="ECO:0007669"/>
    <property type="project" value="TreeGrafter"/>
</dbReference>
<accession>A0A1I3GL27</accession>
<dbReference type="PROSITE" id="PS50043">
    <property type="entry name" value="HTH_LUXR_2"/>
    <property type="match status" value="1"/>
</dbReference>
<evidence type="ECO:0000259" key="4">
    <source>
        <dbReference type="PROSITE" id="PS50043"/>
    </source>
</evidence>
<dbReference type="GeneID" id="96296457"/>
<keyword evidence="2" id="KW-0067">ATP-binding</keyword>
<dbReference type="GO" id="GO:0003677">
    <property type="term" value="F:DNA binding"/>
    <property type="evidence" value="ECO:0007669"/>
    <property type="project" value="InterPro"/>
</dbReference>
<dbReference type="Proteomes" id="UP000199111">
    <property type="component" value="Unassembled WGS sequence"/>
</dbReference>
<name>A0A1I3GL27_9ACTN</name>
<dbReference type="Pfam" id="PF13191">
    <property type="entry name" value="AAA_16"/>
    <property type="match status" value="1"/>
</dbReference>
<dbReference type="InterPro" id="IPR027417">
    <property type="entry name" value="P-loop_NTPase"/>
</dbReference>
<evidence type="ECO:0000256" key="2">
    <source>
        <dbReference type="ARBA" id="ARBA00022840"/>
    </source>
</evidence>
<feature type="region of interest" description="Disordered" evidence="3">
    <location>
        <begin position="885"/>
        <end position="906"/>
    </location>
</feature>
<dbReference type="PANTHER" id="PTHR16305:SF35">
    <property type="entry name" value="TRANSCRIPTIONAL ACTIVATOR DOMAIN"/>
    <property type="match status" value="1"/>
</dbReference>
<dbReference type="Gene3D" id="1.25.40.10">
    <property type="entry name" value="Tetratricopeptide repeat domain"/>
    <property type="match status" value="1"/>
</dbReference>
<keyword evidence="6" id="KW-1185">Reference proteome</keyword>
<dbReference type="Gene3D" id="1.10.10.10">
    <property type="entry name" value="Winged helix-like DNA-binding domain superfamily/Winged helix DNA-binding domain"/>
    <property type="match status" value="1"/>
</dbReference>
<evidence type="ECO:0000256" key="3">
    <source>
        <dbReference type="SAM" id="MobiDB-lite"/>
    </source>
</evidence>
<dbReference type="GO" id="GO:0005737">
    <property type="term" value="C:cytoplasm"/>
    <property type="evidence" value="ECO:0007669"/>
    <property type="project" value="TreeGrafter"/>
</dbReference>
<dbReference type="SUPFAM" id="SSF46894">
    <property type="entry name" value="C-terminal effector domain of the bipartite response regulators"/>
    <property type="match status" value="1"/>
</dbReference>
<proteinExistence type="predicted"/>
<dbReference type="SMART" id="SM00421">
    <property type="entry name" value="HTH_LUXR"/>
    <property type="match status" value="1"/>
</dbReference>
<dbReference type="GO" id="GO:0005524">
    <property type="term" value="F:ATP binding"/>
    <property type="evidence" value="ECO:0007669"/>
    <property type="project" value="UniProtKB-KW"/>
</dbReference>
<dbReference type="InterPro" id="IPR011990">
    <property type="entry name" value="TPR-like_helical_dom_sf"/>
</dbReference>
<evidence type="ECO:0000313" key="5">
    <source>
        <dbReference type="EMBL" id="SFI23931.1"/>
    </source>
</evidence>
<sequence>MSADGRRGVGRTVSPVLVGRDAELARLAAAVAARPSVVVVEGEAGIGKSRLVAELAARPEVAGLRLLSGGCSQIREPFPLGPLVEALRSRGGDLAGAALSPVAGALRSLLPELADVLPGAPGPLDDRAAERHRLFRGLGAVLAALGPAVLVVEDLHWADEQTVEFLAYLLANPPGTLSVVLTYRGEEAPAEVRALTARPADAITHEHVELAPLDEAQTRALAAAILGSEEVSAEFAAHLCVRASGLPLAIQELLALLRTRGALIRWEGGWARRALDALDVPVGVRASVQERVGRLSPAARGVAEAAAALQLASPVAVLTGVTGLSPAEAADGVDEVLDSGLFVERDGTVRFRHVLAAQAVHEGISLGRRQALHAAAATAVRDLRPVPLGRVAYHLRQAGRLGDWVDAAESAADQAFALGDDAEVARLLEDVLRHADLAPERRAALTIRLGWAASELLHLPDVGDLLAEALDKAPAGPVRGELRFLLGMQLEVTRTDPARRYRMFTDALEDLAERPDLAAWTMVALALPATMDVPSHERLGWLERALETLPEVGDPATRLLVLSKVAMVFTVVGDPRWAELTDRVVRETGGYAGRRREVNAYRSIGDEACFSGHHEVALRLLSKALESAASADVTGGAEFRCRASMTIVAYCRGAWDGLGEEVEALRHGRSDRPVEVNLLDAVAACLSPSPGRLDAAQDLLRDVVQRVGGMGDVDLLPFPVSMLLRVATARGEAAAAIAGTSEAVAMWEANGFWPVGVRAVPSLVEALLAAGRPAEAAEVVVRYESRLLGLDAPLAPAGLRQARGLMSAAEQRWSEAAEHFTAAAADFRRLPAPYEAAQADEQAAACLFALGDPAAEPTLKAAITVYGGMGARWDLDRATRLARRWGLRPAPPAPSRDGANDSLSARQQQVARLAAAGLTNQEIAKEMFLSPKTVDKHLGAAMRKFGARSRTELARHLDHPAGP</sequence>
<dbReference type="CDD" id="cd06170">
    <property type="entry name" value="LuxR_C_like"/>
    <property type="match status" value="1"/>
</dbReference>
<gene>
    <name evidence="5" type="ORF">SAMN05216275_102112</name>
</gene>
<dbReference type="PRINTS" id="PR00038">
    <property type="entry name" value="HTHLUXR"/>
</dbReference>
<dbReference type="InterPro" id="IPR000792">
    <property type="entry name" value="Tscrpt_reg_LuxR_C"/>
</dbReference>
<dbReference type="InterPro" id="IPR036388">
    <property type="entry name" value="WH-like_DNA-bd_sf"/>
</dbReference>
<evidence type="ECO:0000313" key="6">
    <source>
        <dbReference type="Proteomes" id="UP000199111"/>
    </source>
</evidence>
<dbReference type="EMBL" id="FOQY01000002">
    <property type="protein sequence ID" value="SFI23931.1"/>
    <property type="molecule type" value="Genomic_DNA"/>
</dbReference>
<feature type="domain" description="HTH luxR-type" evidence="4">
    <location>
        <begin position="896"/>
        <end position="961"/>
    </location>
</feature>
<dbReference type="SUPFAM" id="SSF52540">
    <property type="entry name" value="P-loop containing nucleoside triphosphate hydrolases"/>
    <property type="match status" value="1"/>
</dbReference>
<protein>
    <submittedName>
        <fullName evidence="5">Regulatory protein, luxR family</fullName>
    </submittedName>
</protein>
<dbReference type="AlphaFoldDB" id="A0A1I3GL27"/>
<organism evidence="5 6">
    <name type="scientific">Streptosporangium canum</name>
    <dbReference type="NCBI Taxonomy" id="324952"/>
    <lineage>
        <taxon>Bacteria</taxon>
        <taxon>Bacillati</taxon>
        <taxon>Actinomycetota</taxon>
        <taxon>Actinomycetes</taxon>
        <taxon>Streptosporangiales</taxon>
        <taxon>Streptosporangiaceae</taxon>
        <taxon>Streptosporangium</taxon>
    </lineage>
</organism>
<dbReference type="GO" id="GO:0006355">
    <property type="term" value="P:regulation of DNA-templated transcription"/>
    <property type="evidence" value="ECO:0007669"/>
    <property type="project" value="InterPro"/>
</dbReference>
<dbReference type="Pfam" id="PF00196">
    <property type="entry name" value="GerE"/>
    <property type="match status" value="1"/>
</dbReference>
<keyword evidence="1" id="KW-0547">Nucleotide-binding</keyword>
<dbReference type="InterPro" id="IPR041664">
    <property type="entry name" value="AAA_16"/>
</dbReference>
<reference evidence="6" key="1">
    <citation type="submission" date="2016-10" db="EMBL/GenBank/DDBJ databases">
        <authorList>
            <person name="Varghese N."/>
            <person name="Submissions S."/>
        </authorList>
    </citation>
    <scope>NUCLEOTIDE SEQUENCE [LARGE SCALE GENOMIC DNA]</scope>
    <source>
        <strain evidence="6">CGMCC 4.2126</strain>
    </source>
</reference>
<evidence type="ECO:0000256" key="1">
    <source>
        <dbReference type="ARBA" id="ARBA00022741"/>
    </source>
</evidence>
<dbReference type="InterPro" id="IPR016032">
    <property type="entry name" value="Sig_transdc_resp-reg_C-effctor"/>
</dbReference>
<dbReference type="RefSeq" id="WP_093885471.1">
    <property type="nucleotide sequence ID" value="NZ_FOQY01000002.1"/>
</dbReference>